<evidence type="ECO:0000313" key="2">
    <source>
        <dbReference type="EMBL" id="GIL30804.1"/>
    </source>
</evidence>
<comment type="caution">
    <text evidence="2">The sequence shown here is derived from an EMBL/GenBank/DDBJ whole genome shotgun (WGS) entry which is preliminary data.</text>
</comment>
<dbReference type="AlphaFoldDB" id="A0A8J4ERF8"/>
<gene>
    <name evidence="2" type="ORF">NUM_60580</name>
</gene>
<evidence type="ECO:0000256" key="1">
    <source>
        <dbReference type="SAM" id="MobiDB-lite"/>
    </source>
</evidence>
<keyword evidence="3" id="KW-1185">Reference proteome</keyword>
<name>A0A8J4ERF8_9ACTN</name>
<reference evidence="3" key="1">
    <citation type="journal article" date="2021" name="Int. J. Syst. Evol. Microbiol.">
        <title>Actinocatenispora comari sp. nov., an endophytic actinomycete isolated from aerial parts of Comarum salesowianum.</title>
        <authorList>
            <person name="Oyunbileg N."/>
            <person name="Iizaka Y."/>
            <person name="Hamada M."/>
            <person name="Davaapurev B.O."/>
            <person name="Fukumoto A."/>
            <person name="Tsetseg B."/>
            <person name="Kato F."/>
            <person name="Tamura T."/>
            <person name="Batkhuu J."/>
            <person name="Anzai Y."/>
        </authorList>
    </citation>
    <scope>NUCLEOTIDE SEQUENCE [LARGE SCALE GENOMIC DNA]</scope>
    <source>
        <strain evidence="3">NUM-2625</strain>
    </source>
</reference>
<dbReference type="RefSeq" id="WP_207128393.1">
    <property type="nucleotide sequence ID" value="NZ_BOPO01000127.1"/>
</dbReference>
<dbReference type="Proteomes" id="UP000614996">
    <property type="component" value="Unassembled WGS sequence"/>
</dbReference>
<organism evidence="2 3">
    <name type="scientific">Actinocatenispora comari</name>
    <dbReference type="NCBI Taxonomy" id="2807577"/>
    <lineage>
        <taxon>Bacteria</taxon>
        <taxon>Bacillati</taxon>
        <taxon>Actinomycetota</taxon>
        <taxon>Actinomycetes</taxon>
        <taxon>Micromonosporales</taxon>
        <taxon>Micromonosporaceae</taxon>
        <taxon>Actinocatenispora</taxon>
    </lineage>
</organism>
<proteinExistence type="predicted"/>
<sequence length="175" mass="19135">MDLGFGAALAATISPTFTFLYGRLTALLDRGKRDATVESTPEEIDTPGVLEGQLEPLIVDEAMLSERWHDLQVLAATLGSYERNPERISADDDDLIASLNSLRLALEAIYEQRFTFRGESRERSGTKISQKVDRITGSVIGKYGIASESDLEVRQSSNEVGPGGSMIGVWTDQPQ</sequence>
<protein>
    <submittedName>
        <fullName evidence="2">Uncharacterized protein</fullName>
    </submittedName>
</protein>
<dbReference type="EMBL" id="BOPO01000127">
    <property type="protein sequence ID" value="GIL30804.1"/>
    <property type="molecule type" value="Genomic_DNA"/>
</dbReference>
<evidence type="ECO:0000313" key="3">
    <source>
        <dbReference type="Proteomes" id="UP000614996"/>
    </source>
</evidence>
<feature type="region of interest" description="Disordered" evidence="1">
    <location>
        <begin position="155"/>
        <end position="175"/>
    </location>
</feature>
<accession>A0A8J4ERF8</accession>